<protein>
    <submittedName>
        <fullName evidence="1">CRISPR-associated endonuclease Cas2</fullName>
    </submittedName>
</protein>
<keyword evidence="1" id="KW-0255">Endonuclease</keyword>
<keyword evidence="1" id="KW-0540">Nuclease</keyword>
<dbReference type="EMBL" id="MNZS01000054">
    <property type="protein sequence ID" value="OIP94691.1"/>
    <property type="molecule type" value="Genomic_DNA"/>
</dbReference>
<keyword evidence="1" id="KW-0378">Hydrolase</keyword>
<reference evidence="2 3" key="3">
    <citation type="journal article" date="2021" name="Nat. Commun.">
        <title>Structural coordination between active sites of a CRISPR reverse transcriptase-integrase complex.</title>
        <authorList>
            <person name="Wang J.Y."/>
            <person name="Hoel C.M."/>
            <person name="Al-Shayeb B."/>
            <person name="Banfield J.F."/>
            <person name="Brohawn S.G."/>
            <person name="Doudna J.A."/>
        </authorList>
    </citation>
    <scope>STRUCTURE BY ELECTRON MICROSCOPY (3.40 ANGSTROMS) OF 1-96</scope>
</reference>
<dbReference type="PDB" id="7KFU">
    <property type="method" value="EM"/>
    <property type="resolution" value="3.90 A"/>
    <property type="chains" value="A/B=1-96"/>
</dbReference>
<sequence>MKHYLICFDVQHDKTRAKLSRLLEKYGPRVQGSVFEVSFKTPDRKRQLEYKIHQIIKQSNTEENNIRFYNLNKDTIKHSHDINGNPIAQLPAAIVL</sequence>
<dbReference type="PDB" id="7KFT">
    <property type="method" value="EM"/>
    <property type="resolution" value="3.40 A"/>
    <property type="chains" value="A/B=1-96"/>
</dbReference>
<keyword evidence="2 3" id="KW-0002">3D-structure</keyword>
<comment type="caution">
    <text evidence="1">The sequence shown here is derived from an EMBL/GenBank/DDBJ whole genome shotgun (WGS) entry which is preliminary data.</text>
</comment>
<evidence type="ECO:0000313" key="1">
    <source>
        <dbReference type="EMBL" id="OIP94691.1"/>
    </source>
</evidence>
<accession>A0ACD6BA18</accession>
<organism evidence="1">
    <name type="scientific">Thiomicrospira sp. CG2_30_44_34</name>
    <dbReference type="NCBI Taxonomy" id="1805397"/>
    <lineage>
        <taxon>Bacteria</taxon>
        <taxon>Pseudomonadati</taxon>
        <taxon>Pseudomonadota</taxon>
        <taxon>Gammaproteobacteria</taxon>
        <taxon>Thiotrichales</taxon>
        <taxon>Piscirickettsiaceae</taxon>
        <taxon>Thiomicrospira</taxon>
    </lineage>
</organism>
<accession>A0A1J5ID92</accession>
<reference evidence="1" key="2">
    <citation type="submission" date="2016-10" db="EMBL/GenBank/DDBJ databases">
        <authorList>
            <person name="Probst A.J."/>
            <person name="Banfield J.F."/>
        </authorList>
    </citation>
    <scope>NUCLEOTIDE SEQUENCE</scope>
    <source>
        <strain evidence="1">CG2_30_44_34</strain>
    </source>
</reference>
<name>A0ACD6BA18_9GAMM</name>
<reference evidence="1" key="1">
    <citation type="journal article" date="2016" name="Environ. Microbiol.">
        <title>Genomic resolution of a cold subsurface aquifer community provides metabolic insights for novel microbes adapted to high CO concentrations.</title>
        <authorList>
            <person name="Probst A.J."/>
            <person name="Castelle C.J."/>
            <person name="Singh A."/>
            <person name="Brown C.T."/>
            <person name="Anantharaman K."/>
            <person name="Sharon I."/>
            <person name="Hug L.A."/>
            <person name="Burstein D."/>
            <person name="Emerson J.B."/>
            <person name="Thomas B.C."/>
            <person name="Banfield J.F."/>
        </authorList>
    </citation>
    <scope>NUCLEOTIDE SEQUENCE</scope>
    <source>
        <strain evidence="1">CG2_30_44_34</strain>
    </source>
</reference>
<gene>
    <name evidence="1" type="ORF">AUK56_07740</name>
</gene>
<proteinExistence type="evidence at protein level"/>
<evidence type="ECO:0007829" key="3">
    <source>
        <dbReference type="PDB" id="7KFU"/>
    </source>
</evidence>
<evidence type="ECO:0007829" key="2">
    <source>
        <dbReference type="PDB" id="7KFT"/>
    </source>
</evidence>